<dbReference type="Proteomes" id="UP000035642">
    <property type="component" value="Unassembled WGS sequence"/>
</dbReference>
<protein>
    <submittedName>
        <fullName evidence="2">Vps5 domain-containing protein</fullName>
    </submittedName>
</protein>
<accession>A0A0K0DRA3</accession>
<dbReference type="SUPFAM" id="SSF103657">
    <property type="entry name" value="BAR/IMD domain-like"/>
    <property type="match status" value="1"/>
</dbReference>
<dbReference type="WBParaSite" id="ACAC_0001429201-mRNA-1">
    <property type="protein sequence ID" value="ACAC_0001429201-mRNA-1"/>
    <property type="gene ID" value="ACAC_0001429201"/>
</dbReference>
<dbReference type="InterPro" id="IPR027267">
    <property type="entry name" value="AH/BAR_dom_sf"/>
</dbReference>
<evidence type="ECO:0000313" key="2">
    <source>
        <dbReference type="WBParaSite" id="ACAC_0001429201-mRNA-1"/>
    </source>
</evidence>
<keyword evidence="1" id="KW-1185">Reference proteome</keyword>
<reference evidence="2" key="2">
    <citation type="submission" date="2017-02" db="UniProtKB">
        <authorList>
            <consortium name="WormBaseParasite"/>
        </authorList>
    </citation>
    <scope>IDENTIFICATION</scope>
</reference>
<sequence>MVSCSNRISFNFSTFNELSIEDKEKIPADVFTQLSKDFLPGKFTQFDPLSLGLTKCKYMAVTAAKEIAHVGSELLQNYQSLQKSFNQYMQAIDTLIRSSKKAFPKAKAHGDDLRELAAKSIQILERHKKCIRELSSLVTKTNAYSNGEKDKLKCMLSKFQRDKKKIRKQCSKGLKSTSELESFIETSANEFIHQQELRYKFFLEKHKSWLFTYSDLISNDLVKELNEGKTGTGEILRASIN</sequence>
<evidence type="ECO:0000313" key="1">
    <source>
        <dbReference type="Proteomes" id="UP000035642"/>
    </source>
</evidence>
<proteinExistence type="predicted"/>
<dbReference type="AlphaFoldDB" id="A0A0K0DRA3"/>
<reference evidence="1" key="1">
    <citation type="submission" date="2012-09" db="EMBL/GenBank/DDBJ databases">
        <authorList>
            <person name="Martin A.A."/>
        </authorList>
    </citation>
    <scope>NUCLEOTIDE SEQUENCE</scope>
</reference>
<name>A0A0K0DRA3_ANGCA</name>
<organism evidence="1 2">
    <name type="scientific">Angiostrongylus cantonensis</name>
    <name type="common">Rat lungworm</name>
    <dbReference type="NCBI Taxonomy" id="6313"/>
    <lineage>
        <taxon>Eukaryota</taxon>
        <taxon>Metazoa</taxon>
        <taxon>Ecdysozoa</taxon>
        <taxon>Nematoda</taxon>
        <taxon>Chromadorea</taxon>
        <taxon>Rhabditida</taxon>
        <taxon>Rhabditina</taxon>
        <taxon>Rhabditomorpha</taxon>
        <taxon>Strongyloidea</taxon>
        <taxon>Metastrongylidae</taxon>
        <taxon>Angiostrongylus</taxon>
    </lineage>
</organism>